<evidence type="ECO:0000256" key="6">
    <source>
        <dbReference type="SAM" id="MobiDB-lite"/>
    </source>
</evidence>
<reference evidence="10" key="1">
    <citation type="journal article" date="2019" name="Int. J. Syst. Evol. Microbiol.">
        <title>The Global Catalogue of Microorganisms (GCM) 10K type strain sequencing project: providing services to taxonomists for standard genome sequencing and annotation.</title>
        <authorList>
            <consortium name="The Broad Institute Genomics Platform"/>
            <consortium name="The Broad Institute Genome Sequencing Center for Infectious Disease"/>
            <person name="Wu L."/>
            <person name="Ma J."/>
        </authorList>
    </citation>
    <scope>NUCLEOTIDE SEQUENCE [LARGE SCALE GENOMIC DNA]</scope>
    <source>
        <strain evidence="10">CGMCC 1.10188</strain>
    </source>
</reference>
<dbReference type="Gene3D" id="3.10.580.10">
    <property type="entry name" value="CBS-domain"/>
    <property type="match status" value="1"/>
</dbReference>
<evidence type="ECO:0000259" key="8">
    <source>
        <dbReference type="PROSITE" id="PS51464"/>
    </source>
</evidence>
<dbReference type="Proteomes" id="UP000603352">
    <property type="component" value="Unassembled WGS sequence"/>
</dbReference>
<dbReference type="InterPro" id="IPR000644">
    <property type="entry name" value="CBS_dom"/>
</dbReference>
<feature type="domain" description="CBS" evidence="7">
    <location>
        <begin position="223"/>
        <end position="284"/>
    </location>
</feature>
<evidence type="ECO:0000259" key="7">
    <source>
        <dbReference type="PROSITE" id="PS51371"/>
    </source>
</evidence>
<dbReference type="PANTHER" id="PTHR42745:SF1">
    <property type="entry name" value="ARABINOSE 5-PHOSPHATE ISOMERASE KDSD"/>
    <property type="match status" value="1"/>
</dbReference>
<evidence type="ECO:0000256" key="5">
    <source>
        <dbReference type="PROSITE-ProRule" id="PRU00703"/>
    </source>
</evidence>
<dbReference type="CDD" id="cd05014">
    <property type="entry name" value="SIS_Kpsf"/>
    <property type="match status" value="1"/>
</dbReference>
<keyword evidence="2" id="KW-0677">Repeat</keyword>
<dbReference type="PROSITE" id="PS51464">
    <property type="entry name" value="SIS"/>
    <property type="match status" value="1"/>
</dbReference>
<evidence type="ECO:0000256" key="1">
    <source>
        <dbReference type="ARBA" id="ARBA00008165"/>
    </source>
</evidence>
<name>A0ABQ1ICT2_9PROT</name>
<dbReference type="CDD" id="cd04604">
    <property type="entry name" value="CBS_pair_SIS_assoc"/>
    <property type="match status" value="1"/>
</dbReference>
<feature type="domain" description="CBS" evidence="7">
    <location>
        <begin position="288"/>
        <end position="340"/>
    </location>
</feature>
<dbReference type="SUPFAM" id="SSF53697">
    <property type="entry name" value="SIS domain"/>
    <property type="match status" value="1"/>
</dbReference>
<dbReference type="InterPro" id="IPR035474">
    <property type="entry name" value="SIS_Kpsf"/>
</dbReference>
<comment type="similarity">
    <text evidence="1 4">Belongs to the SIS family. GutQ/KpsF subfamily.</text>
</comment>
<dbReference type="InterPro" id="IPR046342">
    <property type="entry name" value="CBS_dom_sf"/>
</dbReference>
<accession>A0ABQ1ICT2</accession>
<proteinExistence type="inferred from homology"/>
<dbReference type="EMBL" id="BMDZ01000013">
    <property type="protein sequence ID" value="GGB35232.1"/>
    <property type="molecule type" value="Genomic_DNA"/>
</dbReference>
<sequence>MTDAEPMPDTERTADTEPMADATRRAIAAGEQTLALEAAGLEALRAGLGVEFGRAVDRLHATTGRVIVTGMGKSGHVGAKIAATLASTGTPAQFVHPAEASHGDLGMITRSDAVLALSNSGATPELSDILAHTRRFAIPLVGITARAGSPLAEAADVALILPAVPEACPLRLAPTTSTTMTLALGDALAMALLDRRGFTAEDFRVFHPGGKLGARLIKVADIMHGPEALPLITPDRPMSEALIEISARSFGCVGVVDGQGRLAGIVTDGDLRRHMGPDLTARPVGEVMTADPKTIRVRALAAEALAIMNDFKITALFAVDDEGRPAGILHVHDCLRAGVA</sequence>
<dbReference type="PIRSF" id="PIRSF004692">
    <property type="entry name" value="KdsD_KpsF"/>
    <property type="match status" value="1"/>
</dbReference>
<keyword evidence="10" id="KW-1185">Reference proteome</keyword>
<dbReference type="PROSITE" id="PS51371">
    <property type="entry name" value="CBS"/>
    <property type="match status" value="2"/>
</dbReference>
<organism evidence="9 10">
    <name type="scientific">Tistrella bauzanensis</name>
    <dbReference type="NCBI Taxonomy" id="657419"/>
    <lineage>
        <taxon>Bacteria</taxon>
        <taxon>Pseudomonadati</taxon>
        <taxon>Pseudomonadota</taxon>
        <taxon>Alphaproteobacteria</taxon>
        <taxon>Geminicoccales</taxon>
        <taxon>Geminicoccaceae</taxon>
        <taxon>Tistrella</taxon>
    </lineage>
</organism>
<dbReference type="NCBIfam" id="TIGR00393">
    <property type="entry name" value="kpsF"/>
    <property type="match status" value="1"/>
</dbReference>
<feature type="region of interest" description="Disordered" evidence="6">
    <location>
        <begin position="1"/>
        <end position="20"/>
    </location>
</feature>
<gene>
    <name evidence="9" type="ORF">GCM10011505_15840</name>
</gene>
<dbReference type="InterPro" id="IPR004800">
    <property type="entry name" value="KdsD/KpsF-type"/>
</dbReference>
<dbReference type="Gene3D" id="3.40.50.10490">
    <property type="entry name" value="Glucose-6-phosphate isomerase like protein, domain 1"/>
    <property type="match status" value="1"/>
</dbReference>
<evidence type="ECO:0000256" key="2">
    <source>
        <dbReference type="ARBA" id="ARBA00022737"/>
    </source>
</evidence>
<dbReference type="SMART" id="SM00116">
    <property type="entry name" value="CBS"/>
    <property type="match status" value="2"/>
</dbReference>
<evidence type="ECO:0000256" key="3">
    <source>
        <dbReference type="ARBA" id="ARBA00023122"/>
    </source>
</evidence>
<comment type="caution">
    <text evidence="9">The sequence shown here is derived from an EMBL/GenBank/DDBJ whole genome shotgun (WGS) entry which is preliminary data.</text>
</comment>
<dbReference type="InterPro" id="IPR001347">
    <property type="entry name" value="SIS_dom"/>
</dbReference>
<dbReference type="PANTHER" id="PTHR42745">
    <property type="match status" value="1"/>
</dbReference>
<dbReference type="Pfam" id="PF00571">
    <property type="entry name" value="CBS"/>
    <property type="match status" value="2"/>
</dbReference>
<feature type="domain" description="SIS" evidence="8">
    <location>
        <begin position="55"/>
        <end position="198"/>
    </location>
</feature>
<dbReference type="InterPro" id="IPR050986">
    <property type="entry name" value="GutQ/KpsF_isomerases"/>
</dbReference>
<evidence type="ECO:0000313" key="9">
    <source>
        <dbReference type="EMBL" id="GGB35232.1"/>
    </source>
</evidence>
<dbReference type="Pfam" id="PF01380">
    <property type="entry name" value="SIS"/>
    <property type="match status" value="1"/>
</dbReference>
<evidence type="ECO:0000256" key="4">
    <source>
        <dbReference type="PIRNR" id="PIRNR004692"/>
    </source>
</evidence>
<protein>
    <submittedName>
        <fullName evidence="9">KpsF/GutQ</fullName>
    </submittedName>
</protein>
<dbReference type="InterPro" id="IPR046348">
    <property type="entry name" value="SIS_dom_sf"/>
</dbReference>
<evidence type="ECO:0000313" key="10">
    <source>
        <dbReference type="Proteomes" id="UP000603352"/>
    </source>
</evidence>
<keyword evidence="3 5" id="KW-0129">CBS domain</keyword>